<evidence type="ECO:0000313" key="3">
    <source>
        <dbReference type="Proteomes" id="UP000177955"/>
    </source>
</evidence>
<keyword evidence="1" id="KW-0472">Membrane</keyword>
<dbReference type="EMBL" id="MEVV01000006">
    <property type="protein sequence ID" value="OGC63881.1"/>
    <property type="molecule type" value="Genomic_DNA"/>
</dbReference>
<keyword evidence="1" id="KW-0812">Transmembrane</keyword>
<comment type="caution">
    <text evidence="2">The sequence shown here is derived from an EMBL/GenBank/DDBJ whole genome shotgun (WGS) entry which is preliminary data.</text>
</comment>
<gene>
    <name evidence="2" type="ORF">A2399_03080</name>
</gene>
<proteinExistence type="predicted"/>
<feature type="transmembrane region" description="Helical" evidence="1">
    <location>
        <begin position="12"/>
        <end position="30"/>
    </location>
</feature>
<accession>A0A1F4W3B4</accession>
<organism evidence="2 3">
    <name type="scientific">candidate division WWE3 bacterium RIFOXYB1_FULL_42_27</name>
    <dbReference type="NCBI Taxonomy" id="1802638"/>
    <lineage>
        <taxon>Bacteria</taxon>
        <taxon>Katanobacteria</taxon>
    </lineage>
</organism>
<dbReference type="AlphaFoldDB" id="A0A1F4W3B4"/>
<protein>
    <submittedName>
        <fullName evidence="2">Uncharacterized protein</fullName>
    </submittedName>
</protein>
<evidence type="ECO:0000313" key="2">
    <source>
        <dbReference type="EMBL" id="OGC63881.1"/>
    </source>
</evidence>
<feature type="transmembrane region" description="Helical" evidence="1">
    <location>
        <begin position="42"/>
        <end position="65"/>
    </location>
</feature>
<keyword evidence="1" id="KW-1133">Transmembrane helix</keyword>
<name>A0A1F4W3B4_UNCKA</name>
<reference evidence="2 3" key="1">
    <citation type="journal article" date="2016" name="Nat. Commun.">
        <title>Thousands of microbial genomes shed light on interconnected biogeochemical processes in an aquifer system.</title>
        <authorList>
            <person name="Anantharaman K."/>
            <person name="Brown C.T."/>
            <person name="Hug L.A."/>
            <person name="Sharon I."/>
            <person name="Castelle C.J."/>
            <person name="Probst A.J."/>
            <person name="Thomas B.C."/>
            <person name="Singh A."/>
            <person name="Wilkins M.J."/>
            <person name="Karaoz U."/>
            <person name="Brodie E.L."/>
            <person name="Williams K.H."/>
            <person name="Hubbard S.S."/>
            <person name="Banfield J.F."/>
        </authorList>
    </citation>
    <scope>NUCLEOTIDE SEQUENCE [LARGE SCALE GENOMIC DNA]</scope>
</reference>
<evidence type="ECO:0000256" key="1">
    <source>
        <dbReference type="SAM" id="Phobius"/>
    </source>
</evidence>
<dbReference type="Proteomes" id="UP000177955">
    <property type="component" value="Unassembled WGS sequence"/>
</dbReference>
<sequence length="85" mass="9223">MYSFPKLGGVKMFRVIATIVMLTLTGLLVVKYNETVSAPDGSLASVFATAFVLFFLLVGLIAVWAPKGKGSESNQIKTMARKPKR</sequence>